<dbReference type="InterPro" id="IPR013083">
    <property type="entry name" value="Znf_RING/FYVE/PHD"/>
</dbReference>
<dbReference type="AlphaFoldDB" id="A0AAE1IPK9"/>
<evidence type="ECO:0000256" key="1">
    <source>
        <dbReference type="ARBA" id="ARBA00000900"/>
    </source>
</evidence>
<accession>A0AAE1IPK9</accession>
<evidence type="ECO:0000256" key="6">
    <source>
        <dbReference type="PROSITE-ProRule" id="PRU00175"/>
    </source>
</evidence>
<keyword evidence="4 6" id="KW-0863">Zinc-finger</keyword>
<gene>
    <name evidence="8" type="ORF">QN277_009555</name>
</gene>
<sequence length="240" mass="28051">MSSLVNECRFRVCDKLSDPESFDSISTEPNYHPIKKRNFDLKVFMGFVQRRPDHDGRFVDVAWQVSSHYISVKEFFKNGSSFLRTNLSHHLLPTENLDFLIPYLIREAQKWHKNHPCRRPSCSKDGFVMIPLVIEIIVELNENVNLEDVVGDTEQEIRMIPTSEEVIRSLEKMELREDEDDADSFKKDACCICLEDFPDNAEVSTMPCHHVFHHNCIVQWLKTSHLCPLCRYSMPVHNNI</sequence>
<keyword evidence="3" id="KW-0479">Metal-binding</keyword>
<evidence type="ECO:0000313" key="9">
    <source>
        <dbReference type="Proteomes" id="UP001293593"/>
    </source>
</evidence>
<reference evidence="8" key="1">
    <citation type="submission" date="2023-10" db="EMBL/GenBank/DDBJ databases">
        <title>Chromosome-level genome of the transformable northern wattle, Acacia crassicarpa.</title>
        <authorList>
            <person name="Massaro I."/>
            <person name="Sinha N.R."/>
            <person name="Poethig S."/>
            <person name="Leichty A.R."/>
        </authorList>
    </citation>
    <scope>NUCLEOTIDE SEQUENCE</scope>
    <source>
        <strain evidence="8">Acra3RX</strain>
        <tissue evidence="8">Leaf</tissue>
    </source>
</reference>
<dbReference type="SUPFAM" id="SSF57850">
    <property type="entry name" value="RING/U-box"/>
    <property type="match status" value="1"/>
</dbReference>
<name>A0AAE1IPK9_9FABA</name>
<dbReference type="GO" id="GO:0008270">
    <property type="term" value="F:zinc ion binding"/>
    <property type="evidence" value="ECO:0007669"/>
    <property type="project" value="UniProtKB-KW"/>
</dbReference>
<dbReference type="GO" id="GO:0005737">
    <property type="term" value="C:cytoplasm"/>
    <property type="evidence" value="ECO:0007669"/>
    <property type="project" value="TreeGrafter"/>
</dbReference>
<feature type="domain" description="RING-type" evidence="7">
    <location>
        <begin position="190"/>
        <end position="231"/>
    </location>
</feature>
<evidence type="ECO:0000313" key="8">
    <source>
        <dbReference type="EMBL" id="KAK4254130.1"/>
    </source>
</evidence>
<evidence type="ECO:0000256" key="3">
    <source>
        <dbReference type="ARBA" id="ARBA00022723"/>
    </source>
</evidence>
<protein>
    <recommendedName>
        <fullName evidence="2">RING-type E3 ubiquitin transferase</fullName>
        <ecNumber evidence="2">2.3.2.27</ecNumber>
    </recommendedName>
</protein>
<dbReference type="GO" id="GO:0016567">
    <property type="term" value="P:protein ubiquitination"/>
    <property type="evidence" value="ECO:0007669"/>
    <property type="project" value="TreeGrafter"/>
</dbReference>
<dbReference type="SMART" id="SM00184">
    <property type="entry name" value="RING"/>
    <property type="match status" value="1"/>
</dbReference>
<evidence type="ECO:0000256" key="4">
    <source>
        <dbReference type="ARBA" id="ARBA00022771"/>
    </source>
</evidence>
<proteinExistence type="predicted"/>
<dbReference type="PROSITE" id="PS50089">
    <property type="entry name" value="ZF_RING_2"/>
    <property type="match status" value="1"/>
</dbReference>
<dbReference type="EC" id="2.3.2.27" evidence="2"/>
<keyword evidence="9" id="KW-1185">Reference proteome</keyword>
<evidence type="ECO:0000256" key="2">
    <source>
        <dbReference type="ARBA" id="ARBA00012483"/>
    </source>
</evidence>
<comment type="caution">
    <text evidence="8">The sequence shown here is derived from an EMBL/GenBank/DDBJ whole genome shotgun (WGS) entry which is preliminary data.</text>
</comment>
<dbReference type="GO" id="GO:0061630">
    <property type="term" value="F:ubiquitin protein ligase activity"/>
    <property type="evidence" value="ECO:0007669"/>
    <property type="project" value="UniProtKB-EC"/>
</dbReference>
<dbReference type="Proteomes" id="UP001293593">
    <property type="component" value="Unassembled WGS sequence"/>
</dbReference>
<dbReference type="Gene3D" id="3.30.40.10">
    <property type="entry name" value="Zinc/RING finger domain, C3HC4 (zinc finger)"/>
    <property type="match status" value="1"/>
</dbReference>
<dbReference type="PANTHER" id="PTHR15710:SF77">
    <property type="entry name" value="RING-H2 FINGER PROTEIN ATL21B"/>
    <property type="match status" value="1"/>
</dbReference>
<evidence type="ECO:0000256" key="5">
    <source>
        <dbReference type="ARBA" id="ARBA00022833"/>
    </source>
</evidence>
<comment type="catalytic activity">
    <reaction evidence="1">
        <text>S-ubiquitinyl-[E2 ubiquitin-conjugating enzyme]-L-cysteine + [acceptor protein]-L-lysine = [E2 ubiquitin-conjugating enzyme]-L-cysteine + N(6)-ubiquitinyl-[acceptor protein]-L-lysine.</text>
        <dbReference type="EC" id="2.3.2.27"/>
    </reaction>
</comment>
<keyword evidence="5" id="KW-0862">Zinc</keyword>
<evidence type="ECO:0000259" key="7">
    <source>
        <dbReference type="PROSITE" id="PS50089"/>
    </source>
</evidence>
<dbReference type="Pfam" id="PF13639">
    <property type="entry name" value="zf-RING_2"/>
    <property type="match status" value="1"/>
</dbReference>
<dbReference type="PANTHER" id="PTHR15710">
    <property type="entry name" value="E3 UBIQUITIN-PROTEIN LIGASE PRAJA"/>
    <property type="match status" value="1"/>
</dbReference>
<dbReference type="EMBL" id="JAWXYG010000014">
    <property type="protein sequence ID" value="KAK4254130.1"/>
    <property type="molecule type" value="Genomic_DNA"/>
</dbReference>
<dbReference type="InterPro" id="IPR001841">
    <property type="entry name" value="Znf_RING"/>
</dbReference>
<organism evidence="8 9">
    <name type="scientific">Acacia crassicarpa</name>
    <name type="common">northern wattle</name>
    <dbReference type="NCBI Taxonomy" id="499986"/>
    <lineage>
        <taxon>Eukaryota</taxon>
        <taxon>Viridiplantae</taxon>
        <taxon>Streptophyta</taxon>
        <taxon>Embryophyta</taxon>
        <taxon>Tracheophyta</taxon>
        <taxon>Spermatophyta</taxon>
        <taxon>Magnoliopsida</taxon>
        <taxon>eudicotyledons</taxon>
        <taxon>Gunneridae</taxon>
        <taxon>Pentapetalae</taxon>
        <taxon>rosids</taxon>
        <taxon>fabids</taxon>
        <taxon>Fabales</taxon>
        <taxon>Fabaceae</taxon>
        <taxon>Caesalpinioideae</taxon>
        <taxon>mimosoid clade</taxon>
        <taxon>Acacieae</taxon>
        <taxon>Acacia</taxon>
    </lineage>
</organism>